<dbReference type="InterPro" id="IPR008936">
    <property type="entry name" value="Rho_GTPase_activation_prot"/>
</dbReference>
<sequence length="66" mass="7220">TQSIEECGQQLKRILDSPSVPQANHQLLVHLTRHLSKVAQSGGAAQASPRLLALAYSEAIFKNNHF</sequence>
<dbReference type="AlphaFoldDB" id="A0ABD0QZK5"/>
<accession>A0ABD0QZK5</accession>
<organism evidence="2 3">
    <name type="scientific">Cirrhinus mrigala</name>
    <name type="common">Mrigala</name>
    <dbReference type="NCBI Taxonomy" id="683832"/>
    <lineage>
        <taxon>Eukaryota</taxon>
        <taxon>Metazoa</taxon>
        <taxon>Chordata</taxon>
        <taxon>Craniata</taxon>
        <taxon>Vertebrata</taxon>
        <taxon>Euteleostomi</taxon>
        <taxon>Actinopterygii</taxon>
        <taxon>Neopterygii</taxon>
        <taxon>Teleostei</taxon>
        <taxon>Ostariophysi</taxon>
        <taxon>Cypriniformes</taxon>
        <taxon>Cyprinidae</taxon>
        <taxon>Labeoninae</taxon>
        <taxon>Labeonini</taxon>
        <taxon>Cirrhinus</taxon>
    </lineage>
</organism>
<proteinExistence type="predicted"/>
<dbReference type="Gene3D" id="1.10.555.10">
    <property type="entry name" value="Rho GTPase activation protein"/>
    <property type="match status" value="1"/>
</dbReference>
<feature type="domain" description="Rho-GAP" evidence="1">
    <location>
        <begin position="1"/>
        <end position="66"/>
    </location>
</feature>
<gene>
    <name evidence="2" type="ORF">M9458_013898</name>
</gene>
<dbReference type="Proteomes" id="UP001529510">
    <property type="component" value="Unassembled WGS sequence"/>
</dbReference>
<protein>
    <recommendedName>
        <fullName evidence="1">Rho-GAP domain-containing protein</fullName>
    </recommendedName>
</protein>
<evidence type="ECO:0000259" key="1">
    <source>
        <dbReference type="PROSITE" id="PS50238"/>
    </source>
</evidence>
<dbReference type="EMBL" id="JAMKFB020000006">
    <property type="protein sequence ID" value="KAL0191200.1"/>
    <property type="molecule type" value="Genomic_DNA"/>
</dbReference>
<name>A0ABD0QZK5_CIRMR</name>
<dbReference type="PROSITE" id="PS50238">
    <property type="entry name" value="RHOGAP"/>
    <property type="match status" value="1"/>
</dbReference>
<feature type="non-terminal residue" evidence="2">
    <location>
        <position position="66"/>
    </location>
</feature>
<comment type="caution">
    <text evidence="2">The sequence shown here is derived from an EMBL/GenBank/DDBJ whole genome shotgun (WGS) entry which is preliminary data.</text>
</comment>
<evidence type="ECO:0000313" key="2">
    <source>
        <dbReference type="EMBL" id="KAL0191200.1"/>
    </source>
</evidence>
<dbReference type="InterPro" id="IPR000198">
    <property type="entry name" value="RhoGAP_dom"/>
</dbReference>
<feature type="non-terminal residue" evidence="2">
    <location>
        <position position="1"/>
    </location>
</feature>
<keyword evidence="3" id="KW-1185">Reference proteome</keyword>
<reference evidence="2 3" key="1">
    <citation type="submission" date="2024-05" db="EMBL/GenBank/DDBJ databases">
        <title>Genome sequencing and assembly of Indian major carp, Cirrhinus mrigala (Hamilton, 1822).</title>
        <authorList>
            <person name="Mohindra V."/>
            <person name="Chowdhury L.M."/>
            <person name="Lal K."/>
            <person name="Jena J.K."/>
        </authorList>
    </citation>
    <scope>NUCLEOTIDE SEQUENCE [LARGE SCALE GENOMIC DNA]</scope>
    <source>
        <strain evidence="2">CM1030</strain>
        <tissue evidence="2">Blood</tissue>
    </source>
</reference>
<evidence type="ECO:0000313" key="3">
    <source>
        <dbReference type="Proteomes" id="UP001529510"/>
    </source>
</evidence>